<feature type="region of interest" description="Disordered" evidence="1">
    <location>
        <begin position="48"/>
        <end position="78"/>
    </location>
</feature>
<accession>A0ABP1B570</accession>
<evidence type="ECO:0000313" key="2">
    <source>
        <dbReference type="EMBL" id="CAK9870246.1"/>
    </source>
</evidence>
<evidence type="ECO:0000256" key="1">
    <source>
        <dbReference type="SAM" id="MobiDB-lite"/>
    </source>
</evidence>
<proteinExistence type="predicted"/>
<protein>
    <submittedName>
        <fullName evidence="2">Uncharacterized protein</fullName>
    </submittedName>
</protein>
<gene>
    <name evidence="2" type="ORF">CSSPJE1EN2_LOCUS12983</name>
</gene>
<dbReference type="EMBL" id="OZ023720">
    <property type="protein sequence ID" value="CAK9870246.1"/>
    <property type="molecule type" value="Genomic_DNA"/>
</dbReference>
<name>A0ABP1B570_9BRYO</name>
<dbReference type="Proteomes" id="UP001497522">
    <property type="component" value="Chromosome 19"/>
</dbReference>
<organism evidence="2 3">
    <name type="scientific">Sphagnum jensenii</name>
    <dbReference type="NCBI Taxonomy" id="128206"/>
    <lineage>
        <taxon>Eukaryota</taxon>
        <taxon>Viridiplantae</taxon>
        <taxon>Streptophyta</taxon>
        <taxon>Embryophyta</taxon>
        <taxon>Bryophyta</taxon>
        <taxon>Sphagnophytina</taxon>
        <taxon>Sphagnopsida</taxon>
        <taxon>Sphagnales</taxon>
        <taxon>Sphagnaceae</taxon>
        <taxon>Sphagnum</taxon>
    </lineage>
</organism>
<keyword evidence="3" id="KW-1185">Reference proteome</keyword>
<reference evidence="2" key="1">
    <citation type="submission" date="2024-03" db="EMBL/GenBank/DDBJ databases">
        <authorList>
            <consortium name="ELIXIR-Norway"/>
            <consortium name="Elixir Norway"/>
        </authorList>
    </citation>
    <scope>NUCLEOTIDE SEQUENCE</scope>
</reference>
<sequence>MSTSDHKTHHGPDSGVCHHRTPLIVYSVTLHGGYIQMAQIPETLEMESRNRPGWSPGTLGAHNSRLQARIATRSEPNL</sequence>
<evidence type="ECO:0000313" key="3">
    <source>
        <dbReference type="Proteomes" id="UP001497522"/>
    </source>
</evidence>